<dbReference type="SUPFAM" id="SSF46689">
    <property type="entry name" value="Homeodomain-like"/>
    <property type="match status" value="1"/>
</dbReference>
<evidence type="ECO:0000313" key="5">
    <source>
        <dbReference type="Proteomes" id="UP000186456"/>
    </source>
</evidence>
<dbReference type="PRINTS" id="PR00455">
    <property type="entry name" value="HTHTETR"/>
</dbReference>
<dbReference type="RefSeq" id="WP_200914111.1">
    <property type="nucleotide sequence ID" value="NZ_FNJN01000002.1"/>
</dbReference>
<dbReference type="EMBL" id="FNJN01000002">
    <property type="protein sequence ID" value="SDO79384.1"/>
    <property type="molecule type" value="Genomic_DNA"/>
</dbReference>
<evidence type="ECO:0000256" key="2">
    <source>
        <dbReference type="PROSITE-ProRule" id="PRU00335"/>
    </source>
</evidence>
<protein>
    <submittedName>
        <fullName evidence="4">Transcriptional regulator, TetR family</fullName>
    </submittedName>
</protein>
<evidence type="ECO:0000259" key="3">
    <source>
        <dbReference type="PROSITE" id="PS50977"/>
    </source>
</evidence>
<dbReference type="InterPro" id="IPR001647">
    <property type="entry name" value="HTH_TetR"/>
</dbReference>
<dbReference type="AlphaFoldDB" id="A0A1H0MG59"/>
<reference evidence="4 5" key="1">
    <citation type="submission" date="2016-10" db="EMBL/GenBank/DDBJ databases">
        <authorList>
            <person name="de Groot N.N."/>
        </authorList>
    </citation>
    <scope>NUCLEOTIDE SEQUENCE [LARGE SCALE GENOMIC DNA]</scope>
    <source>
        <strain evidence="4 5">StLB037</strain>
    </source>
</reference>
<dbReference type="SUPFAM" id="SSF48498">
    <property type="entry name" value="Tetracyclin repressor-like, C-terminal domain"/>
    <property type="match status" value="1"/>
</dbReference>
<dbReference type="GO" id="GO:0000976">
    <property type="term" value="F:transcription cis-regulatory region binding"/>
    <property type="evidence" value="ECO:0007669"/>
    <property type="project" value="TreeGrafter"/>
</dbReference>
<evidence type="ECO:0000313" key="4">
    <source>
        <dbReference type="EMBL" id="SDO79384.1"/>
    </source>
</evidence>
<dbReference type="InterPro" id="IPR009057">
    <property type="entry name" value="Homeodomain-like_sf"/>
</dbReference>
<dbReference type="Proteomes" id="UP000186456">
    <property type="component" value="Unassembled WGS sequence"/>
</dbReference>
<dbReference type="InterPro" id="IPR036271">
    <property type="entry name" value="Tet_transcr_reg_TetR-rel_C_sf"/>
</dbReference>
<sequence>MTTTPAEAPKPVRRRSSTRTALIAAAEAIFDETGSTSVSVEAITRRAGYTRGAFYSNFRSVDEVFFAVYEQQAELVFELLSDMLGDARSSEQPTLDDIVRGVVEGLPPEEKWYAIRSVLITRARHDEEVRMLLTAHTDHFHDTLQPLLVECLSRIGLHPVIDPALFTRAVVAAHVGAVSQSVLHADTQRVRVAAVEGCILGLTRGAASA</sequence>
<dbReference type="PANTHER" id="PTHR30055">
    <property type="entry name" value="HTH-TYPE TRANSCRIPTIONAL REGULATOR RUTR"/>
    <property type="match status" value="1"/>
</dbReference>
<accession>A0A1H0MG59</accession>
<evidence type="ECO:0000256" key="1">
    <source>
        <dbReference type="ARBA" id="ARBA00023125"/>
    </source>
</evidence>
<keyword evidence="1 2" id="KW-0238">DNA-binding</keyword>
<feature type="domain" description="HTH tetR-type" evidence="3">
    <location>
        <begin position="16"/>
        <end position="76"/>
    </location>
</feature>
<dbReference type="InterPro" id="IPR050109">
    <property type="entry name" value="HTH-type_TetR-like_transc_reg"/>
</dbReference>
<organism evidence="4 5">
    <name type="scientific">Microbacterium testaceum (strain StLB037)</name>
    <dbReference type="NCBI Taxonomy" id="979556"/>
    <lineage>
        <taxon>Bacteria</taxon>
        <taxon>Bacillati</taxon>
        <taxon>Actinomycetota</taxon>
        <taxon>Actinomycetes</taxon>
        <taxon>Micrococcales</taxon>
        <taxon>Microbacteriaceae</taxon>
        <taxon>Microbacterium</taxon>
    </lineage>
</organism>
<dbReference type="Pfam" id="PF00440">
    <property type="entry name" value="TetR_N"/>
    <property type="match status" value="1"/>
</dbReference>
<dbReference type="GO" id="GO:0003700">
    <property type="term" value="F:DNA-binding transcription factor activity"/>
    <property type="evidence" value="ECO:0007669"/>
    <property type="project" value="TreeGrafter"/>
</dbReference>
<proteinExistence type="predicted"/>
<dbReference type="Gene3D" id="1.10.357.10">
    <property type="entry name" value="Tetracycline Repressor, domain 2"/>
    <property type="match status" value="1"/>
</dbReference>
<dbReference type="PANTHER" id="PTHR30055:SF241">
    <property type="entry name" value="TRANSCRIPTIONAL REGULATORY PROTEIN"/>
    <property type="match status" value="1"/>
</dbReference>
<dbReference type="PROSITE" id="PS50977">
    <property type="entry name" value="HTH_TETR_2"/>
    <property type="match status" value="1"/>
</dbReference>
<gene>
    <name evidence="4" type="ORF">SAMN04487788_0939</name>
</gene>
<feature type="DNA-binding region" description="H-T-H motif" evidence="2">
    <location>
        <begin position="39"/>
        <end position="58"/>
    </location>
</feature>
<name>A0A1H0MG59_MICTS</name>